<dbReference type="PANTHER" id="PTHR11394">
    <property type="entry name" value="TASTE RECEPTOR TYPE 2"/>
    <property type="match status" value="1"/>
</dbReference>
<comment type="subcellular location">
    <subcellularLocation>
        <location evidence="1 13">Membrane</location>
        <topology evidence="1 13">Multi-pass membrane protein</topology>
    </subcellularLocation>
</comment>
<gene>
    <name evidence="15" type="primary">TAS2R39</name>
</gene>
<dbReference type="GO" id="GO:0016020">
    <property type="term" value="C:membrane"/>
    <property type="evidence" value="ECO:0007669"/>
    <property type="project" value="UniProtKB-SubCell"/>
</dbReference>
<reference evidence="16" key="1">
    <citation type="journal article" date="2011" name="Nature">
        <title>A high-resolution map of human evolutionary constraint using 29 mammals.</title>
        <authorList>
            <person name="Lindblad-Toh K."/>
            <person name="Garber M."/>
            <person name="Zuk O."/>
            <person name="Lin M.F."/>
            <person name="Parker B.J."/>
            <person name="Washietl S."/>
            <person name="Kheradpour P."/>
            <person name="Ernst J."/>
            <person name="Jordan G."/>
            <person name="Mauceli E."/>
            <person name="Ward L.D."/>
            <person name="Lowe C.B."/>
            <person name="Holloway A.K."/>
            <person name="Clamp M."/>
            <person name="Gnerre S."/>
            <person name="Alfoldi J."/>
            <person name="Beal K."/>
            <person name="Chang J."/>
            <person name="Clawson H."/>
            <person name="Cuff J."/>
            <person name="Di Palma F."/>
            <person name="Fitzgerald S."/>
            <person name="Flicek P."/>
            <person name="Guttman M."/>
            <person name="Hubisz M.J."/>
            <person name="Jaffe D.B."/>
            <person name="Jungreis I."/>
            <person name="Kent W.J."/>
            <person name="Kostka D."/>
            <person name="Lara M."/>
            <person name="Martins A.L."/>
            <person name="Massingham T."/>
            <person name="Moltke I."/>
            <person name="Raney B.J."/>
            <person name="Rasmussen M.D."/>
            <person name="Robinson J."/>
            <person name="Stark A."/>
            <person name="Vilella A.J."/>
            <person name="Wen J."/>
            <person name="Xie X."/>
            <person name="Zody M.C."/>
            <person name="Baldwin J."/>
            <person name="Bloom T."/>
            <person name="Chin C.W."/>
            <person name="Heiman D."/>
            <person name="Nicol R."/>
            <person name="Nusbaum C."/>
            <person name="Young S."/>
            <person name="Wilkinson J."/>
            <person name="Worley K.C."/>
            <person name="Kovar C.L."/>
            <person name="Muzny D.M."/>
            <person name="Gibbs R.A."/>
            <person name="Cree A."/>
            <person name="Dihn H.H."/>
            <person name="Fowler G."/>
            <person name="Jhangiani S."/>
            <person name="Joshi V."/>
            <person name="Lee S."/>
            <person name="Lewis L.R."/>
            <person name="Nazareth L.V."/>
            <person name="Okwuonu G."/>
            <person name="Santibanez J."/>
            <person name="Warren W.C."/>
            <person name="Mardis E.R."/>
            <person name="Weinstock G.M."/>
            <person name="Wilson R.K."/>
            <person name="Delehaunty K."/>
            <person name="Dooling D."/>
            <person name="Fronik C."/>
            <person name="Fulton L."/>
            <person name="Fulton B."/>
            <person name="Graves T."/>
            <person name="Minx P."/>
            <person name="Sodergren E."/>
            <person name="Birney E."/>
            <person name="Margulies E.H."/>
            <person name="Herrero J."/>
            <person name="Green E.D."/>
            <person name="Haussler D."/>
            <person name="Siepel A."/>
            <person name="Goldman N."/>
            <person name="Pollard K.S."/>
            <person name="Pedersen J.S."/>
            <person name="Lander E.S."/>
            <person name="Kellis M."/>
        </authorList>
    </citation>
    <scope>NUCLEOTIDE SEQUENCE [LARGE SCALE GENOMIC DNA]</scope>
    <source>
        <strain evidence="16">2N</strain>
    </source>
</reference>
<name>A0A286Y3V8_CAVPO</name>
<keyword evidence="3 13" id="KW-0919">Taste</keyword>
<dbReference type="FunFam" id="1.20.1070.10:FF:000055">
    <property type="entry name" value="Taste receptor type 2"/>
    <property type="match status" value="1"/>
</dbReference>
<evidence type="ECO:0000256" key="2">
    <source>
        <dbReference type="ARBA" id="ARBA00007376"/>
    </source>
</evidence>
<dbReference type="VEuPathDB" id="HostDB:ENSCPOG00000032973"/>
<feature type="transmembrane region" description="Helical" evidence="14">
    <location>
        <begin position="265"/>
        <end position="287"/>
    </location>
</feature>
<evidence type="ECO:0000256" key="12">
    <source>
        <dbReference type="RuleBase" id="RU004423"/>
    </source>
</evidence>
<evidence type="ECO:0000256" key="6">
    <source>
        <dbReference type="ARBA" id="ARBA00022989"/>
    </source>
</evidence>
<feature type="transmembrane region" description="Helical" evidence="14">
    <location>
        <begin position="140"/>
        <end position="159"/>
    </location>
</feature>
<keyword evidence="11 13" id="KW-0807">Transducer</keyword>
<proteinExistence type="inferred from homology"/>
<keyword evidence="16" id="KW-1185">Reference proteome</keyword>
<keyword evidence="6 14" id="KW-1133">Transmembrane helix</keyword>
<dbReference type="GeneTree" id="ENSGT01150000286961"/>
<keyword evidence="5 13" id="KW-0812">Transmembrane</keyword>
<dbReference type="PANTHER" id="PTHR11394:SF142">
    <property type="entry name" value="TASTE RECEPTOR TYPE 2 MEMBER 39"/>
    <property type="match status" value="1"/>
</dbReference>
<evidence type="ECO:0000313" key="16">
    <source>
        <dbReference type="Proteomes" id="UP000005447"/>
    </source>
</evidence>
<dbReference type="SUPFAM" id="SSF81321">
    <property type="entry name" value="Family A G protein-coupled receptor-like"/>
    <property type="match status" value="1"/>
</dbReference>
<evidence type="ECO:0000256" key="3">
    <source>
        <dbReference type="ARBA" id="ARBA00022480"/>
    </source>
</evidence>
<evidence type="ECO:0000256" key="9">
    <source>
        <dbReference type="ARBA" id="ARBA00023170"/>
    </source>
</evidence>
<dbReference type="GO" id="GO:0004930">
    <property type="term" value="F:G protein-coupled receptor activity"/>
    <property type="evidence" value="ECO:0007669"/>
    <property type="project" value="UniProtKB-KW"/>
</dbReference>
<feature type="transmembrane region" description="Helical" evidence="14">
    <location>
        <begin position="95"/>
        <end position="120"/>
    </location>
</feature>
<dbReference type="EMBL" id="AAKN02015417">
    <property type="status" value="NOT_ANNOTATED_CDS"/>
    <property type="molecule type" value="Genomic_DNA"/>
</dbReference>
<feature type="transmembrane region" description="Helical" evidence="14">
    <location>
        <begin position="59"/>
        <end position="83"/>
    </location>
</feature>
<dbReference type="Proteomes" id="UP000005447">
    <property type="component" value="Unassembled WGS sequence"/>
</dbReference>
<keyword evidence="4 13" id="KW-0716">Sensory transduction</keyword>
<evidence type="ECO:0000256" key="10">
    <source>
        <dbReference type="ARBA" id="ARBA00023180"/>
    </source>
</evidence>
<dbReference type="Ensembl" id="ENSCPOT00000044285.1">
    <property type="protein sequence ID" value="ENSCPOP00000032242.1"/>
    <property type="gene ID" value="ENSCPOG00000032973.1"/>
</dbReference>
<evidence type="ECO:0000256" key="8">
    <source>
        <dbReference type="ARBA" id="ARBA00023136"/>
    </source>
</evidence>
<dbReference type="Gene3D" id="1.20.1070.10">
    <property type="entry name" value="Rhodopsin 7-helix transmembrane proteins"/>
    <property type="match status" value="1"/>
</dbReference>
<evidence type="ECO:0000256" key="5">
    <source>
        <dbReference type="ARBA" id="ARBA00022692"/>
    </source>
</evidence>
<keyword evidence="10" id="KW-0325">Glycoprotein</keyword>
<evidence type="ECO:0000256" key="4">
    <source>
        <dbReference type="ARBA" id="ARBA00022606"/>
    </source>
</evidence>
<evidence type="ECO:0000256" key="14">
    <source>
        <dbReference type="SAM" id="Phobius"/>
    </source>
</evidence>
<keyword evidence="8 13" id="KW-0472">Membrane</keyword>
<dbReference type="FunCoup" id="A0A286Y3V8">
    <property type="interactions" value="378"/>
</dbReference>
<organism evidence="15 16">
    <name type="scientific">Cavia porcellus</name>
    <name type="common">Guinea pig</name>
    <dbReference type="NCBI Taxonomy" id="10141"/>
    <lineage>
        <taxon>Eukaryota</taxon>
        <taxon>Metazoa</taxon>
        <taxon>Chordata</taxon>
        <taxon>Craniata</taxon>
        <taxon>Vertebrata</taxon>
        <taxon>Euteleostomi</taxon>
        <taxon>Mammalia</taxon>
        <taxon>Eutheria</taxon>
        <taxon>Euarchontoglires</taxon>
        <taxon>Glires</taxon>
        <taxon>Rodentia</taxon>
        <taxon>Hystricomorpha</taxon>
        <taxon>Caviidae</taxon>
        <taxon>Cavia</taxon>
    </lineage>
</organism>
<dbReference type="Pfam" id="PF05296">
    <property type="entry name" value="TAS2R"/>
    <property type="match status" value="1"/>
</dbReference>
<dbReference type="STRING" id="10141.ENSCPOP00000032242"/>
<feature type="transmembrane region" description="Helical" evidence="14">
    <location>
        <begin position="240"/>
        <end position="259"/>
    </location>
</feature>
<evidence type="ECO:0000256" key="7">
    <source>
        <dbReference type="ARBA" id="ARBA00023040"/>
    </source>
</evidence>
<evidence type="ECO:0000313" key="15">
    <source>
        <dbReference type="Ensembl" id="ENSCPOP00000032242.1"/>
    </source>
</evidence>
<comment type="similarity">
    <text evidence="2 12">Belongs to the G-protein coupled receptor T2R family.</text>
</comment>
<dbReference type="InParanoid" id="A0A286Y3V8"/>
<feature type="transmembrane region" description="Helical" evidence="14">
    <location>
        <begin position="188"/>
        <end position="210"/>
    </location>
</feature>
<keyword evidence="9 13" id="KW-0675">Receptor</keyword>
<dbReference type="AlphaFoldDB" id="A0A286Y3V8"/>
<dbReference type="InterPro" id="IPR007960">
    <property type="entry name" value="TAS2R"/>
</dbReference>
<reference evidence="15" key="3">
    <citation type="submission" date="2025-09" db="UniProtKB">
        <authorList>
            <consortium name="Ensembl"/>
        </authorList>
    </citation>
    <scope>IDENTIFICATION</scope>
    <source>
        <strain evidence="15">2N</strain>
    </source>
</reference>
<evidence type="ECO:0000256" key="11">
    <source>
        <dbReference type="ARBA" id="ARBA00023224"/>
    </source>
</evidence>
<accession>A0A286Y3V8</accession>
<reference evidence="15" key="2">
    <citation type="submission" date="2025-08" db="UniProtKB">
        <authorList>
            <consortium name="Ensembl"/>
        </authorList>
    </citation>
    <scope>IDENTIFICATION</scope>
    <source>
        <strain evidence="15">2N</strain>
    </source>
</reference>
<sequence>MAKPSNFSEHEIPSSVIILIFTIIGIESFIGIIVNSFIVAVNVTIWIQKKAVSNSGKILLFLSASRIALQSLMMVEIISIYTFPITFFKSIIFRMYKVCFTFLSCCGLWFAAVLSFFYFVKIANFSYPLFLKLKWRISGLIPWLLWLSVLISFSSSMSFHRNICIVSYNSSTSHHPNHTETFVAKPAVFFNLGVFIPLIIFIMTATLLIISLKRHTLLIKSSTTGSRDFSIKAHMGAIKAISYFLILYIFNAAALFLFLSFSNRFFWTVLLKIIISTYPAAHSILLIQDNPGLRRAWKQIQPQIHLCPKEWIVR</sequence>
<protein>
    <recommendedName>
        <fullName evidence="13">Taste receptor type 2</fullName>
    </recommendedName>
</protein>
<evidence type="ECO:0000256" key="1">
    <source>
        <dbReference type="ARBA" id="ARBA00004141"/>
    </source>
</evidence>
<dbReference type="OMA" id="LYMSNIF"/>
<evidence type="ECO:0000256" key="13">
    <source>
        <dbReference type="RuleBase" id="RU004424"/>
    </source>
</evidence>
<feature type="transmembrane region" description="Helical" evidence="14">
    <location>
        <begin position="16"/>
        <end position="47"/>
    </location>
</feature>
<dbReference type="GO" id="GO:0033038">
    <property type="term" value="F:bitter taste receptor activity"/>
    <property type="evidence" value="ECO:0007669"/>
    <property type="project" value="Ensembl"/>
</dbReference>
<keyword evidence="7 13" id="KW-0297">G-protein coupled receptor</keyword>